<dbReference type="KEGG" id="emt:CPZ25_002100"/>
<dbReference type="RefSeq" id="WP_096919522.1">
    <property type="nucleotide sequence ID" value="NZ_CP029487.1"/>
</dbReference>
<evidence type="ECO:0000313" key="2">
    <source>
        <dbReference type="EMBL" id="QCT70152.1"/>
    </source>
</evidence>
<dbReference type="Pfam" id="PF10086">
    <property type="entry name" value="YhfC"/>
    <property type="match status" value="1"/>
</dbReference>
<reference evidence="2 3" key="1">
    <citation type="submission" date="2018-05" db="EMBL/GenBank/DDBJ databases">
        <title>Genome comparison of Eubacterium sp.</title>
        <authorList>
            <person name="Feng Y."/>
            <person name="Sanchez-Andrea I."/>
            <person name="Stams A.J.M."/>
            <person name="De Vos W.M."/>
        </authorList>
    </citation>
    <scope>NUCLEOTIDE SEQUENCE [LARGE SCALE GENOMIC DNA]</scope>
    <source>
        <strain evidence="2 3">YI</strain>
    </source>
</reference>
<dbReference type="EMBL" id="CP029487">
    <property type="protein sequence ID" value="QCT70152.1"/>
    <property type="molecule type" value="Genomic_DNA"/>
</dbReference>
<feature type="transmembrane region" description="Helical" evidence="1">
    <location>
        <begin position="6"/>
        <end position="28"/>
    </location>
</feature>
<keyword evidence="2" id="KW-0378">Hydrolase</keyword>
<feature type="transmembrane region" description="Helical" evidence="1">
    <location>
        <begin position="218"/>
        <end position="236"/>
    </location>
</feature>
<dbReference type="GO" id="GO:0006508">
    <property type="term" value="P:proteolysis"/>
    <property type="evidence" value="ECO:0007669"/>
    <property type="project" value="UniProtKB-KW"/>
</dbReference>
<dbReference type="PIRSF" id="PIRSF033101">
    <property type="entry name" value="UCP033101"/>
    <property type="match status" value="1"/>
</dbReference>
<keyword evidence="2" id="KW-0645">Protease</keyword>
<dbReference type="AlphaFoldDB" id="A0A4P9C6D4"/>
<feature type="transmembrane region" description="Helical" evidence="1">
    <location>
        <begin position="133"/>
        <end position="154"/>
    </location>
</feature>
<keyword evidence="1" id="KW-0472">Membrane</keyword>
<feature type="transmembrane region" description="Helical" evidence="1">
    <location>
        <begin position="166"/>
        <end position="184"/>
    </location>
</feature>
<evidence type="ECO:0000256" key="1">
    <source>
        <dbReference type="SAM" id="Phobius"/>
    </source>
</evidence>
<feature type="transmembrane region" description="Helical" evidence="1">
    <location>
        <begin position="191"/>
        <end position="212"/>
    </location>
</feature>
<sequence length="249" mass="27766">MMVDPGIIASLIVLIFLCFAIPIGGFIYLSVKKKHVAKPFFIGMLVFFVFQMVIRLPVIQLVLPQTAWFIAMSRNPWLYGLFMGGTAAITEELGRYIAVRFWLKKNRRYADGIAYGLGHGGIEAMLLIGVNNIANLFVVLSGSSYMAALIAVQLNYATIYITLFERILAIIVQIGLSILVFYAVRSEQLRYLIFALVIHTMIDAAIVILPGAFGVSVYWTEAVVFLAAVILMAWMVKIKPRFDPEGAFL</sequence>
<evidence type="ECO:0000313" key="3">
    <source>
        <dbReference type="Proteomes" id="UP000218387"/>
    </source>
</evidence>
<keyword evidence="1" id="KW-0812">Transmembrane</keyword>
<keyword evidence="3" id="KW-1185">Reference proteome</keyword>
<dbReference type="InterPro" id="IPR011397">
    <property type="entry name" value="YhfC"/>
</dbReference>
<keyword evidence="2" id="KW-0482">Metalloprotease</keyword>
<name>A0A4P9C6D4_EUBML</name>
<protein>
    <submittedName>
        <fullName evidence="2">YhfC family intramembrane metalloprotease</fullName>
    </submittedName>
</protein>
<feature type="transmembrane region" description="Helical" evidence="1">
    <location>
        <begin position="40"/>
        <end position="58"/>
    </location>
</feature>
<accession>A0A4P9C6D4</accession>
<dbReference type="GO" id="GO:0008237">
    <property type="term" value="F:metallopeptidase activity"/>
    <property type="evidence" value="ECO:0007669"/>
    <property type="project" value="UniProtKB-KW"/>
</dbReference>
<proteinExistence type="predicted"/>
<organism evidence="2 3">
    <name type="scientific">Eubacterium maltosivorans</name>
    <dbReference type="NCBI Taxonomy" id="2041044"/>
    <lineage>
        <taxon>Bacteria</taxon>
        <taxon>Bacillati</taxon>
        <taxon>Bacillota</taxon>
        <taxon>Clostridia</taxon>
        <taxon>Eubacteriales</taxon>
        <taxon>Eubacteriaceae</taxon>
        <taxon>Eubacterium</taxon>
    </lineage>
</organism>
<keyword evidence="1" id="KW-1133">Transmembrane helix</keyword>
<gene>
    <name evidence="2" type="ORF">CPZ25_002100</name>
</gene>
<feature type="transmembrane region" description="Helical" evidence="1">
    <location>
        <begin position="78"/>
        <end position="98"/>
    </location>
</feature>
<dbReference type="Proteomes" id="UP000218387">
    <property type="component" value="Chromosome"/>
</dbReference>